<protein>
    <submittedName>
        <fullName evidence="2">Uncharacterized protein</fullName>
    </submittedName>
</protein>
<sequence length="49" mass="5342">SVSVKDTDLSPVSGDVLVFSSLKSREIKTRMSPSNTLQSTQLNHSLTHI</sequence>
<keyword evidence="3" id="KW-1185">Reference proteome</keyword>
<comment type="caution">
    <text evidence="2">The sequence shown here is derived from an EMBL/GenBank/DDBJ whole genome shotgun (WGS) entry which is preliminary data.</text>
</comment>
<name>A0ABN9AZY4_9NEOB</name>
<feature type="non-terminal residue" evidence="2">
    <location>
        <position position="1"/>
    </location>
</feature>
<feature type="region of interest" description="Disordered" evidence="1">
    <location>
        <begin position="30"/>
        <end position="49"/>
    </location>
</feature>
<evidence type="ECO:0000313" key="2">
    <source>
        <dbReference type="EMBL" id="CAI9539228.1"/>
    </source>
</evidence>
<gene>
    <name evidence="2" type="ORF">SPARVUS_LOCUS1567448</name>
</gene>
<proteinExistence type="predicted"/>
<dbReference type="EMBL" id="CATNWA010001141">
    <property type="protein sequence ID" value="CAI9539228.1"/>
    <property type="molecule type" value="Genomic_DNA"/>
</dbReference>
<feature type="compositionally biased region" description="Polar residues" evidence="1">
    <location>
        <begin position="31"/>
        <end position="49"/>
    </location>
</feature>
<reference evidence="2" key="1">
    <citation type="submission" date="2023-05" db="EMBL/GenBank/DDBJ databases">
        <authorList>
            <person name="Stuckert A."/>
        </authorList>
    </citation>
    <scope>NUCLEOTIDE SEQUENCE</scope>
</reference>
<dbReference type="Proteomes" id="UP001162483">
    <property type="component" value="Unassembled WGS sequence"/>
</dbReference>
<organism evidence="2 3">
    <name type="scientific">Staurois parvus</name>
    <dbReference type="NCBI Taxonomy" id="386267"/>
    <lineage>
        <taxon>Eukaryota</taxon>
        <taxon>Metazoa</taxon>
        <taxon>Chordata</taxon>
        <taxon>Craniata</taxon>
        <taxon>Vertebrata</taxon>
        <taxon>Euteleostomi</taxon>
        <taxon>Amphibia</taxon>
        <taxon>Batrachia</taxon>
        <taxon>Anura</taxon>
        <taxon>Neobatrachia</taxon>
        <taxon>Ranoidea</taxon>
        <taxon>Ranidae</taxon>
        <taxon>Staurois</taxon>
    </lineage>
</organism>
<accession>A0ABN9AZY4</accession>
<evidence type="ECO:0000313" key="3">
    <source>
        <dbReference type="Proteomes" id="UP001162483"/>
    </source>
</evidence>
<evidence type="ECO:0000256" key="1">
    <source>
        <dbReference type="SAM" id="MobiDB-lite"/>
    </source>
</evidence>